<feature type="DNA-binding region" description="H-T-H motif" evidence="4">
    <location>
        <begin position="45"/>
        <end position="64"/>
    </location>
</feature>
<organism evidence="6 7">
    <name type="scientific">Nocardioides luteus</name>
    <dbReference type="NCBI Taxonomy" id="1844"/>
    <lineage>
        <taxon>Bacteria</taxon>
        <taxon>Bacillati</taxon>
        <taxon>Actinomycetota</taxon>
        <taxon>Actinomycetes</taxon>
        <taxon>Propionibacteriales</taxon>
        <taxon>Nocardioidaceae</taxon>
        <taxon>Nocardioides</taxon>
    </lineage>
</organism>
<keyword evidence="3" id="KW-0804">Transcription</keyword>
<reference evidence="6" key="1">
    <citation type="submission" date="2016-10" db="EMBL/GenBank/DDBJ databases">
        <title>Draft Genome Sequence of Nocardioides luteus Strain BAFB, an Alkane-Degrading Bacterium Isolated from JP-7 Polluted Soil.</title>
        <authorList>
            <person name="Brown L."/>
            <person name="Ruiz O.N."/>
            <person name="Gunasekera T."/>
        </authorList>
    </citation>
    <scope>NUCLEOTIDE SEQUENCE [LARGE SCALE GENOMIC DNA]</scope>
    <source>
        <strain evidence="6">BAFB</strain>
    </source>
</reference>
<dbReference type="OrthoDB" id="4550691at2"/>
<dbReference type="InterPro" id="IPR001647">
    <property type="entry name" value="HTH_TetR"/>
</dbReference>
<keyword evidence="7" id="KW-1185">Reference proteome</keyword>
<evidence type="ECO:0000256" key="1">
    <source>
        <dbReference type="ARBA" id="ARBA00023015"/>
    </source>
</evidence>
<dbReference type="PROSITE" id="PS50977">
    <property type="entry name" value="HTH_TETR_2"/>
    <property type="match status" value="1"/>
</dbReference>
<dbReference type="InterPro" id="IPR009057">
    <property type="entry name" value="Homeodomain-like_sf"/>
</dbReference>
<dbReference type="Gene3D" id="1.10.357.10">
    <property type="entry name" value="Tetracycline Repressor, domain 2"/>
    <property type="match status" value="1"/>
</dbReference>
<name>A0A1J4N104_9ACTN</name>
<dbReference type="GO" id="GO:0003700">
    <property type="term" value="F:DNA-binding transcription factor activity"/>
    <property type="evidence" value="ECO:0007669"/>
    <property type="project" value="TreeGrafter"/>
</dbReference>
<dbReference type="STRING" id="1844.UG56_018740"/>
<evidence type="ECO:0000256" key="4">
    <source>
        <dbReference type="PROSITE-ProRule" id="PRU00335"/>
    </source>
</evidence>
<gene>
    <name evidence="6" type="ORF">UG56_018740</name>
</gene>
<dbReference type="Pfam" id="PF00440">
    <property type="entry name" value="TetR_N"/>
    <property type="match status" value="1"/>
</dbReference>
<dbReference type="Proteomes" id="UP000033772">
    <property type="component" value="Unassembled WGS sequence"/>
</dbReference>
<dbReference type="GO" id="GO:0000976">
    <property type="term" value="F:transcription cis-regulatory region binding"/>
    <property type="evidence" value="ECO:0007669"/>
    <property type="project" value="TreeGrafter"/>
</dbReference>
<proteinExistence type="predicted"/>
<protein>
    <recommendedName>
        <fullName evidence="5">HTH tetR-type domain-containing protein</fullName>
    </recommendedName>
</protein>
<dbReference type="AlphaFoldDB" id="A0A1J4N104"/>
<comment type="caution">
    <text evidence="6">The sequence shown here is derived from an EMBL/GenBank/DDBJ whole genome shotgun (WGS) entry which is preliminary data.</text>
</comment>
<evidence type="ECO:0000256" key="3">
    <source>
        <dbReference type="ARBA" id="ARBA00023163"/>
    </source>
</evidence>
<evidence type="ECO:0000313" key="6">
    <source>
        <dbReference type="EMBL" id="OIJ25268.1"/>
    </source>
</evidence>
<feature type="domain" description="HTH tetR-type" evidence="5">
    <location>
        <begin position="22"/>
        <end position="82"/>
    </location>
</feature>
<dbReference type="PANTHER" id="PTHR30055">
    <property type="entry name" value="HTH-TYPE TRANSCRIPTIONAL REGULATOR RUTR"/>
    <property type="match status" value="1"/>
</dbReference>
<keyword evidence="2 4" id="KW-0238">DNA-binding</keyword>
<dbReference type="PANTHER" id="PTHR30055:SF234">
    <property type="entry name" value="HTH-TYPE TRANSCRIPTIONAL REGULATOR BETI"/>
    <property type="match status" value="1"/>
</dbReference>
<evidence type="ECO:0000256" key="2">
    <source>
        <dbReference type="ARBA" id="ARBA00023125"/>
    </source>
</evidence>
<dbReference type="EMBL" id="JZDQ02000027">
    <property type="protein sequence ID" value="OIJ25268.1"/>
    <property type="molecule type" value="Genomic_DNA"/>
</dbReference>
<keyword evidence="1" id="KW-0805">Transcription regulation</keyword>
<dbReference type="SUPFAM" id="SSF46689">
    <property type="entry name" value="Homeodomain-like"/>
    <property type="match status" value="1"/>
</dbReference>
<evidence type="ECO:0000313" key="7">
    <source>
        <dbReference type="Proteomes" id="UP000033772"/>
    </source>
</evidence>
<dbReference type="PRINTS" id="PR00455">
    <property type="entry name" value="HTHTETR"/>
</dbReference>
<dbReference type="InterPro" id="IPR050109">
    <property type="entry name" value="HTH-type_TetR-like_transc_reg"/>
</dbReference>
<sequence length="217" mass="24547">MHVTPDTPPRPKRRYARRLPVEQRREHLLDAALRVIARDGYESVSIEAIAQEAGVTRPVVYSAYDGLEPLLHALLDRTQRRALASALRLMPQPGGDQDVAEWALEAYAALLDIVRKEPDVWRPVLGLTRNAPAVVRDRIDATRDLIRGYLADAFQEGLERRHASAHDSKEVDVDLLAHLTLVTAEEFARLTLEDPDRYDKDRLLATIETLLSSFTDR</sequence>
<evidence type="ECO:0000259" key="5">
    <source>
        <dbReference type="PROSITE" id="PS50977"/>
    </source>
</evidence>
<accession>A0A1J4N104</accession>